<name>A0A5J4U8Z2_9EUKA</name>
<evidence type="ECO:0000313" key="1">
    <source>
        <dbReference type="EMBL" id="KAA6367376.1"/>
    </source>
</evidence>
<proteinExistence type="predicted"/>
<reference evidence="1 2" key="1">
    <citation type="submission" date="2019-03" db="EMBL/GenBank/DDBJ databases">
        <title>Single cell metagenomics reveals metabolic interactions within the superorganism composed of flagellate Streblomastix strix and complex community of Bacteroidetes bacteria on its surface.</title>
        <authorList>
            <person name="Treitli S.C."/>
            <person name="Kolisko M."/>
            <person name="Husnik F."/>
            <person name="Keeling P."/>
            <person name="Hampl V."/>
        </authorList>
    </citation>
    <scope>NUCLEOTIDE SEQUENCE [LARGE SCALE GENOMIC DNA]</scope>
    <source>
        <strain evidence="1">ST1C</strain>
    </source>
</reference>
<organism evidence="1 2">
    <name type="scientific">Streblomastix strix</name>
    <dbReference type="NCBI Taxonomy" id="222440"/>
    <lineage>
        <taxon>Eukaryota</taxon>
        <taxon>Metamonada</taxon>
        <taxon>Preaxostyla</taxon>
        <taxon>Oxymonadida</taxon>
        <taxon>Streblomastigidae</taxon>
        <taxon>Streblomastix</taxon>
    </lineage>
</organism>
<accession>A0A5J4U8Z2</accession>
<dbReference type="EMBL" id="SNRW01018395">
    <property type="protein sequence ID" value="KAA6367376.1"/>
    <property type="molecule type" value="Genomic_DNA"/>
</dbReference>
<sequence length="68" mass="7490">MNRKTIRKSHQSIGIAPFQHIGQPITFYANITALMGILCGVPENFGFMALFIIENIVQPDSVNVLGSE</sequence>
<gene>
    <name evidence="1" type="ORF">EZS28_037097</name>
</gene>
<protein>
    <submittedName>
        <fullName evidence="1">Uncharacterized protein</fullName>
    </submittedName>
</protein>
<dbReference type="Proteomes" id="UP000324800">
    <property type="component" value="Unassembled WGS sequence"/>
</dbReference>
<comment type="caution">
    <text evidence="1">The sequence shown here is derived from an EMBL/GenBank/DDBJ whole genome shotgun (WGS) entry which is preliminary data.</text>
</comment>
<evidence type="ECO:0000313" key="2">
    <source>
        <dbReference type="Proteomes" id="UP000324800"/>
    </source>
</evidence>
<dbReference type="AlphaFoldDB" id="A0A5J4U8Z2"/>